<dbReference type="EMBL" id="DSZY01000027">
    <property type="protein sequence ID" value="HGU40634.1"/>
    <property type="molecule type" value="Genomic_DNA"/>
</dbReference>
<evidence type="ECO:0000313" key="1">
    <source>
        <dbReference type="EMBL" id="HGU40634.1"/>
    </source>
</evidence>
<dbReference type="AlphaFoldDB" id="A0A7C4CCF8"/>
<comment type="caution">
    <text evidence="1">The sequence shown here is derived from an EMBL/GenBank/DDBJ whole genome shotgun (WGS) entry which is preliminary data.</text>
</comment>
<reference evidence="1" key="1">
    <citation type="journal article" date="2020" name="mSystems">
        <title>Genome- and Community-Level Interaction Insights into Carbon Utilization and Element Cycling Functions of Hydrothermarchaeota in Hydrothermal Sediment.</title>
        <authorList>
            <person name="Zhou Z."/>
            <person name="Liu Y."/>
            <person name="Xu W."/>
            <person name="Pan J."/>
            <person name="Luo Z.H."/>
            <person name="Li M."/>
        </authorList>
    </citation>
    <scope>NUCLEOTIDE SEQUENCE [LARGE SCALE GENOMIC DNA]</scope>
    <source>
        <strain evidence="1">SpSt-609</strain>
    </source>
</reference>
<gene>
    <name evidence="1" type="ORF">ENT77_05500</name>
</gene>
<organism evidence="1">
    <name type="scientific">Fervidobacterium thailandense</name>
    <dbReference type="NCBI Taxonomy" id="1008305"/>
    <lineage>
        <taxon>Bacteria</taxon>
        <taxon>Thermotogati</taxon>
        <taxon>Thermotogota</taxon>
        <taxon>Thermotogae</taxon>
        <taxon>Thermotogales</taxon>
        <taxon>Fervidobacteriaceae</taxon>
        <taxon>Fervidobacterium</taxon>
    </lineage>
</organism>
<proteinExistence type="predicted"/>
<accession>A0A7C4CCF8</accession>
<protein>
    <submittedName>
        <fullName evidence="1">Uncharacterized protein</fullName>
    </submittedName>
</protein>
<sequence length="344" mass="38924">MNSTLQNFLSTLEDIETLAIVGIEKNTGKTETLNFVVTRTKHRRKIGLTSIGTDGEEKDLVFGTVKPPVYVDEGIFYTTTELFFRRRTVSSEIYYVSDRTTPTGRLIVAKALHPGRVVISGPTDNTWMSEIVNYMHKFVDFVIIDGALSRFTQASPTIADGIILATGAAYSLIVSEIVRHTKYIHTLCTLPEAPQTEKVHLMDKNTVTLYDARTGWIETNLETALQLQKDENVLKMLEKSEKIYIPTSLTDSLLSLVKDKEIIVRDFTKIFISQEKYLKYKPRIRVLRSTRVVGITVNPFSPTGYVLDAKRIIEELKKALPNVPIIDVRRDFDTDDISTEKGKV</sequence>
<name>A0A7C4CCF8_9BACT</name>